<keyword evidence="1" id="KW-0732">Signal</keyword>
<dbReference type="AlphaFoldDB" id="A0A6L6QBP6"/>
<dbReference type="OrthoDB" id="8526020at2"/>
<comment type="caution">
    <text evidence="2">The sequence shown here is derived from an EMBL/GenBank/DDBJ whole genome shotgun (WGS) entry which is preliminary data.</text>
</comment>
<dbReference type="InterPro" id="IPR021457">
    <property type="entry name" value="DUF3108"/>
</dbReference>
<dbReference type="Proteomes" id="UP000472320">
    <property type="component" value="Unassembled WGS sequence"/>
</dbReference>
<evidence type="ECO:0000313" key="2">
    <source>
        <dbReference type="EMBL" id="MTW09501.1"/>
    </source>
</evidence>
<feature type="signal peptide" evidence="1">
    <location>
        <begin position="1"/>
        <end position="19"/>
    </location>
</feature>
<dbReference type="Pfam" id="PF11306">
    <property type="entry name" value="DUF3108"/>
    <property type="match status" value="1"/>
</dbReference>
<reference evidence="2 3" key="1">
    <citation type="submission" date="2019-11" db="EMBL/GenBank/DDBJ databases">
        <title>Type strains purchased from KCTC, JCM and DSMZ.</title>
        <authorList>
            <person name="Lu H."/>
        </authorList>
    </citation>
    <scope>NUCLEOTIDE SEQUENCE [LARGE SCALE GENOMIC DNA]</scope>
    <source>
        <strain evidence="2 3">JCM 31587</strain>
    </source>
</reference>
<dbReference type="RefSeq" id="WP_155452492.1">
    <property type="nucleotide sequence ID" value="NZ_WNKX01000002.1"/>
</dbReference>
<accession>A0A6L6QBP6</accession>
<organism evidence="2 3">
    <name type="scientific">Massilia eburnea</name>
    <dbReference type="NCBI Taxonomy" id="1776165"/>
    <lineage>
        <taxon>Bacteria</taxon>
        <taxon>Pseudomonadati</taxon>
        <taxon>Pseudomonadota</taxon>
        <taxon>Betaproteobacteria</taxon>
        <taxon>Burkholderiales</taxon>
        <taxon>Oxalobacteraceae</taxon>
        <taxon>Telluria group</taxon>
        <taxon>Massilia</taxon>
    </lineage>
</organism>
<dbReference type="EMBL" id="WNKX01000002">
    <property type="protein sequence ID" value="MTW09501.1"/>
    <property type="molecule type" value="Genomic_DNA"/>
</dbReference>
<name>A0A6L6QBP6_9BURK</name>
<protein>
    <submittedName>
        <fullName evidence="2">DUF3108 domain-containing protein</fullName>
    </submittedName>
</protein>
<sequence length="246" mass="27225">MRRTLMILALAAASAVASAKPADYPVAKRATSLPPAADLTYTVKGSTHGIPLMGTGIISWSHGDGQYALHTEARSGLFGKVVDQRSDGLVDEYGLAPVTYYEKRIRKDPTTTRFDRNGHQIEFEDGKNTHAIRGGEQDRSSVTWQLAILARATPDKFTPGSEWTFYVAGRKEGAPWTFRVIGNETMESSGLGDIRVLHFTRKPVAGNDQDVDVWLAPGLDWYPARILFKEENGDSFEQVLEKVNRK</sequence>
<evidence type="ECO:0000313" key="3">
    <source>
        <dbReference type="Proteomes" id="UP000472320"/>
    </source>
</evidence>
<evidence type="ECO:0000256" key="1">
    <source>
        <dbReference type="SAM" id="SignalP"/>
    </source>
</evidence>
<gene>
    <name evidence="2" type="ORF">GM658_02720</name>
</gene>
<feature type="chain" id="PRO_5027054762" evidence="1">
    <location>
        <begin position="20"/>
        <end position="246"/>
    </location>
</feature>
<proteinExistence type="predicted"/>
<keyword evidence="3" id="KW-1185">Reference proteome</keyword>